<dbReference type="SUPFAM" id="SSF144091">
    <property type="entry name" value="Rhomboid-like"/>
    <property type="match status" value="1"/>
</dbReference>
<feature type="transmembrane region" description="Helical" evidence="8">
    <location>
        <begin position="78"/>
        <end position="95"/>
    </location>
</feature>
<dbReference type="GO" id="GO:0006508">
    <property type="term" value="P:proteolysis"/>
    <property type="evidence" value="ECO:0007669"/>
    <property type="project" value="UniProtKB-KW"/>
</dbReference>
<protein>
    <submittedName>
        <fullName evidence="10">Rhomboid family protein</fullName>
    </submittedName>
</protein>
<evidence type="ECO:0000313" key="10">
    <source>
        <dbReference type="EMBL" id="SMC76915.1"/>
    </source>
</evidence>
<evidence type="ECO:0000256" key="6">
    <source>
        <dbReference type="ARBA" id="ARBA00022989"/>
    </source>
</evidence>
<dbReference type="Gene3D" id="1.20.1540.10">
    <property type="entry name" value="Rhomboid-like"/>
    <property type="match status" value="1"/>
</dbReference>
<evidence type="ECO:0000259" key="9">
    <source>
        <dbReference type="Pfam" id="PF01694"/>
    </source>
</evidence>
<sequence length="281" mass="32385">MSSLDRAIDRFCYKHSRFGIPNLMKYIIAGNVIVYLLSAMNTTGTFTSWLTFVPYAILQGQIWRLVTFIFVPVGNQNIFFFAISMYFYYIIGNALEREWGSAKFTLYYIGGMVITAVAALVVGLAFGYGAYSLASAYYINLSLFFAFATLYPDFTVLLFFILPIKMKWLGWLSAALFLWEVITLSFPLNLLPLLALLNYFVFFHSTIIGTAQRLRSRYSKRTINFQKATKAQQQQKGYHHKCAVCGKTDTDYPDMEFRYCSKCNGYYCYCEDHINSHVHIK</sequence>
<reference evidence="10 11" key="1">
    <citation type="submission" date="2017-04" db="EMBL/GenBank/DDBJ databases">
        <authorList>
            <person name="Afonso C.L."/>
            <person name="Miller P.J."/>
            <person name="Scott M.A."/>
            <person name="Spackman E."/>
            <person name="Goraichik I."/>
            <person name="Dimitrov K.M."/>
            <person name="Suarez D.L."/>
            <person name="Swayne D.E."/>
        </authorList>
    </citation>
    <scope>NUCLEOTIDE SEQUENCE [LARGE SCALE GENOMIC DNA]</scope>
    <source>
        <strain evidence="10 11">DSM 12816</strain>
    </source>
</reference>
<feature type="domain" description="Peptidase S54 rhomboid" evidence="9">
    <location>
        <begin position="60"/>
        <end position="150"/>
    </location>
</feature>
<evidence type="ECO:0000256" key="8">
    <source>
        <dbReference type="SAM" id="Phobius"/>
    </source>
</evidence>
<dbReference type="InterPro" id="IPR022764">
    <property type="entry name" value="Peptidase_S54_rhomboid_dom"/>
</dbReference>
<dbReference type="PANTHER" id="PTHR43066:SF1">
    <property type="entry name" value="RHOMBOID PROTEIN 2"/>
    <property type="match status" value="1"/>
</dbReference>
<evidence type="ECO:0000256" key="7">
    <source>
        <dbReference type="ARBA" id="ARBA00023136"/>
    </source>
</evidence>
<evidence type="ECO:0000256" key="5">
    <source>
        <dbReference type="ARBA" id="ARBA00022801"/>
    </source>
</evidence>
<keyword evidence="4 8" id="KW-0812">Transmembrane</keyword>
<name>A0A1W2BV95_9FIRM</name>
<dbReference type="Pfam" id="PF01694">
    <property type="entry name" value="Rhomboid"/>
    <property type="match status" value="1"/>
</dbReference>
<keyword evidence="6 8" id="KW-1133">Transmembrane helix</keyword>
<evidence type="ECO:0000256" key="2">
    <source>
        <dbReference type="ARBA" id="ARBA00009045"/>
    </source>
</evidence>
<dbReference type="STRING" id="1122930.SAMN02745168_2420"/>
<keyword evidence="3" id="KW-0645">Protease</keyword>
<feature type="transmembrane region" description="Helical" evidence="8">
    <location>
        <begin position="107"/>
        <end position="131"/>
    </location>
</feature>
<dbReference type="PANTHER" id="PTHR43066">
    <property type="entry name" value="RHOMBOID-RELATED PROTEIN"/>
    <property type="match status" value="1"/>
</dbReference>
<comment type="similarity">
    <text evidence="2">Belongs to the peptidase S54 family.</text>
</comment>
<keyword evidence="7 8" id="KW-0472">Membrane</keyword>
<dbReference type="RefSeq" id="WP_242942841.1">
    <property type="nucleotide sequence ID" value="NZ_FWXW01000006.1"/>
</dbReference>
<feature type="transmembrane region" description="Helical" evidence="8">
    <location>
        <begin position="32"/>
        <end position="58"/>
    </location>
</feature>
<dbReference type="InterPro" id="IPR035952">
    <property type="entry name" value="Rhomboid-like_sf"/>
</dbReference>
<dbReference type="AlphaFoldDB" id="A0A1W2BV95"/>
<keyword evidence="5" id="KW-0378">Hydrolase</keyword>
<proteinExistence type="inferred from homology"/>
<keyword evidence="11" id="KW-1185">Reference proteome</keyword>
<comment type="subcellular location">
    <subcellularLocation>
        <location evidence="1">Membrane</location>
        <topology evidence="1">Multi-pass membrane protein</topology>
    </subcellularLocation>
</comment>
<dbReference type="GO" id="GO:0016020">
    <property type="term" value="C:membrane"/>
    <property type="evidence" value="ECO:0007669"/>
    <property type="project" value="UniProtKB-SubCell"/>
</dbReference>
<evidence type="ECO:0000256" key="4">
    <source>
        <dbReference type="ARBA" id="ARBA00022692"/>
    </source>
</evidence>
<gene>
    <name evidence="10" type="ORF">SAMN02745168_2420</name>
</gene>
<dbReference type="GO" id="GO:0004252">
    <property type="term" value="F:serine-type endopeptidase activity"/>
    <property type="evidence" value="ECO:0007669"/>
    <property type="project" value="InterPro"/>
</dbReference>
<feature type="transmembrane region" description="Helical" evidence="8">
    <location>
        <begin position="193"/>
        <end position="211"/>
    </location>
</feature>
<evidence type="ECO:0000256" key="3">
    <source>
        <dbReference type="ARBA" id="ARBA00022670"/>
    </source>
</evidence>
<feature type="transmembrane region" description="Helical" evidence="8">
    <location>
        <begin position="168"/>
        <end position="187"/>
    </location>
</feature>
<accession>A0A1W2BV95</accession>
<dbReference type="EMBL" id="FWXW01000006">
    <property type="protein sequence ID" value="SMC76915.1"/>
    <property type="molecule type" value="Genomic_DNA"/>
</dbReference>
<feature type="transmembrane region" description="Helical" evidence="8">
    <location>
        <begin position="137"/>
        <end position="161"/>
    </location>
</feature>
<evidence type="ECO:0000256" key="1">
    <source>
        <dbReference type="ARBA" id="ARBA00004141"/>
    </source>
</evidence>
<evidence type="ECO:0000313" key="11">
    <source>
        <dbReference type="Proteomes" id="UP000192790"/>
    </source>
</evidence>
<organism evidence="10 11">
    <name type="scientific">Papillibacter cinnamivorans DSM 12816</name>
    <dbReference type="NCBI Taxonomy" id="1122930"/>
    <lineage>
        <taxon>Bacteria</taxon>
        <taxon>Bacillati</taxon>
        <taxon>Bacillota</taxon>
        <taxon>Clostridia</taxon>
        <taxon>Eubacteriales</taxon>
        <taxon>Oscillospiraceae</taxon>
        <taxon>Papillibacter</taxon>
    </lineage>
</organism>
<dbReference type="Proteomes" id="UP000192790">
    <property type="component" value="Unassembled WGS sequence"/>
</dbReference>